<dbReference type="InterPro" id="IPR009057">
    <property type="entry name" value="Homeodomain-like_sf"/>
</dbReference>
<dbReference type="SUPFAM" id="SSF48498">
    <property type="entry name" value="Tetracyclin repressor-like, C-terminal domain"/>
    <property type="match status" value="1"/>
</dbReference>
<dbReference type="OrthoDB" id="4726108at2"/>
<evidence type="ECO:0000259" key="3">
    <source>
        <dbReference type="PROSITE" id="PS50977"/>
    </source>
</evidence>
<organism evidence="4 5">
    <name type="scientific">Nonomuraea zeae</name>
    <dbReference type="NCBI Taxonomy" id="1642303"/>
    <lineage>
        <taxon>Bacteria</taxon>
        <taxon>Bacillati</taxon>
        <taxon>Actinomycetota</taxon>
        <taxon>Actinomycetes</taxon>
        <taxon>Streptosporangiales</taxon>
        <taxon>Streptosporangiaceae</taxon>
        <taxon>Nonomuraea</taxon>
    </lineage>
</organism>
<reference evidence="4 5" key="1">
    <citation type="submission" date="2019-05" db="EMBL/GenBank/DDBJ databases">
        <title>Draft genome sequence of Nonomuraea zeae DSM 100528.</title>
        <authorList>
            <person name="Saricaoglu S."/>
            <person name="Isik K."/>
        </authorList>
    </citation>
    <scope>NUCLEOTIDE SEQUENCE [LARGE SCALE GENOMIC DNA]</scope>
    <source>
        <strain evidence="4 5">DSM 100528</strain>
    </source>
</reference>
<dbReference type="InterPro" id="IPR036271">
    <property type="entry name" value="Tet_transcr_reg_TetR-rel_C_sf"/>
</dbReference>
<dbReference type="GO" id="GO:0003677">
    <property type="term" value="F:DNA binding"/>
    <property type="evidence" value="ECO:0007669"/>
    <property type="project" value="UniProtKB-UniRule"/>
</dbReference>
<dbReference type="InterPro" id="IPR001647">
    <property type="entry name" value="HTH_TetR"/>
</dbReference>
<dbReference type="InterPro" id="IPR041467">
    <property type="entry name" value="Sco4008_C"/>
</dbReference>
<dbReference type="Proteomes" id="UP000306628">
    <property type="component" value="Unassembled WGS sequence"/>
</dbReference>
<dbReference type="PANTHER" id="PTHR30328">
    <property type="entry name" value="TRANSCRIPTIONAL REPRESSOR"/>
    <property type="match status" value="1"/>
</dbReference>
<dbReference type="PROSITE" id="PS50977">
    <property type="entry name" value="HTH_TETR_2"/>
    <property type="match status" value="1"/>
</dbReference>
<feature type="DNA-binding region" description="H-T-H motif" evidence="2">
    <location>
        <begin position="109"/>
        <end position="128"/>
    </location>
</feature>
<keyword evidence="1 2" id="KW-0238">DNA-binding</keyword>
<dbReference type="PRINTS" id="PR00455">
    <property type="entry name" value="HTHTETR"/>
</dbReference>
<dbReference type="InterPro" id="IPR050109">
    <property type="entry name" value="HTH-type_TetR-like_transc_reg"/>
</dbReference>
<protein>
    <submittedName>
        <fullName evidence="4">TetR/AcrR family transcriptional regulator</fullName>
    </submittedName>
</protein>
<dbReference type="GO" id="GO:0006355">
    <property type="term" value="P:regulation of DNA-templated transcription"/>
    <property type="evidence" value="ECO:0007669"/>
    <property type="project" value="UniProtKB-ARBA"/>
</dbReference>
<evidence type="ECO:0000256" key="2">
    <source>
        <dbReference type="PROSITE-ProRule" id="PRU00335"/>
    </source>
</evidence>
<gene>
    <name evidence="4" type="ORF">ETD85_13660</name>
</gene>
<feature type="domain" description="HTH tetR-type" evidence="3">
    <location>
        <begin position="86"/>
        <end position="146"/>
    </location>
</feature>
<dbReference type="Gene3D" id="1.10.357.10">
    <property type="entry name" value="Tetracycline Repressor, domain 2"/>
    <property type="match status" value="1"/>
</dbReference>
<dbReference type="AlphaFoldDB" id="A0A5S4GRU3"/>
<keyword evidence="5" id="KW-1185">Reference proteome</keyword>
<proteinExistence type="predicted"/>
<dbReference type="SUPFAM" id="SSF46689">
    <property type="entry name" value="Homeodomain-like"/>
    <property type="match status" value="1"/>
</dbReference>
<dbReference type="EMBL" id="VCKX01000033">
    <property type="protein sequence ID" value="TMR35462.1"/>
    <property type="molecule type" value="Genomic_DNA"/>
</dbReference>
<evidence type="ECO:0000313" key="5">
    <source>
        <dbReference type="Proteomes" id="UP000306628"/>
    </source>
</evidence>
<evidence type="ECO:0000313" key="4">
    <source>
        <dbReference type="EMBL" id="TMR35462.1"/>
    </source>
</evidence>
<dbReference type="Pfam" id="PF00440">
    <property type="entry name" value="TetR_N"/>
    <property type="match status" value="1"/>
</dbReference>
<name>A0A5S4GRU3_9ACTN</name>
<accession>A0A5S4GRU3</accession>
<dbReference type="PANTHER" id="PTHR30328:SF54">
    <property type="entry name" value="HTH-TYPE TRANSCRIPTIONAL REPRESSOR SCO4008"/>
    <property type="match status" value="1"/>
</dbReference>
<sequence length="276" mass="29851">MVVAGGVGRLGGLQHRQRPEPLGDEAEVLAAVPGRVEEGLPQVRRQAVVQRPGAVRVDVHPVALQAVGGRAIPLRRAPEERQRDPERSKARILQAALEEFAAKGFAGARVSEIAARAGVNKQLISYYFGGKEGLYQALNTRWQAEESAFADRLATLGALAAGYVRANSSRREYGRLMLWQGLTDDGPPDPAFAEDVRRDVELLRRRQEEGELPADLDPGAVLVALFAMAAAGTSFPQLVRAVWGQDPSSPEFAEHYASQIEKLLGYLRPEGGVSAS</sequence>
<dbReference type="Pfam" id="PF17926">
    <property type="entry name" value="TetR_C_21"/>
    <property type="match status" value="1"/>
</dbReference>
<evidence type="ECO:0000256" key="1">
    <source>
        <dbReference type="ARBA" id="ARBA00023125"/>
    </source>
</evidence>
<comment type="caution">
    <text evidence="4">The sequence shown here is derived from an EMBL/GenBank/DDBJ whole genome shotgun (WGS) entry which is preliminary data.</text>
</comment>